<organism evidence="2 3">
    <name type="scientific">Petrolisthes cinctipes</name>
    <name type="common">Flat porcelain crab</name>
    <dbReference type="NCBI Taxonomy" id="88211"/>
    <lineage>
        <taxon>Eukaryota</taxon>
        <taxon>Metazoa</taxon>
        <taxon>Ecdysozoa</taxon>
        <taxon>Arthropoda</taxon>
        <taxon>Crustacea</taxon>
        <taxon>Multicrustacea</taxon>
        <taxon>Malacostraca</taxon>
        <taxon>Eumalacostraca</taxon>
        <taxon>Eucarida</taxon>
        <taxon>Decapoda</taxon>
        <taxon>Pleocyemata</taxon>
        <taxon>Anomura</taxon>
        <taxon>Galatheoidea</taxon>
        <taxon>Porcellanidae</taxon>
        <taxon>Petrolisthes</taxon>
    </lineage>
</organism>
<accession>A0AAE1ERK7</accession>
<feature type="compositionally biased region" description="Acidic residues" evidence="1">
    <location>
        <begin position="133"/>
        <end position="147"/>
    </location>
</feature>
<reference evidence="2" key="1">
    <citation type="submission" date="2023-10" db="EMBL/GenBank/DDBJ databases">
        <title>Genome assemblies of two species of porcelain crab, Petrolisthes cinctipes and Petrolisthes manimaculis (Anomura: Porcellanidae).</title>
        <authorList>
            <person name="Angst P."/>
        </authorList>
    </citation>
    <scope>NUCLEOTIDE SEQUENCE</scope>
    <source>
        <strain evidence="2">PB745_01</strain>
        <tissue evidence="2">Gill</tissue>
    </source>
</reference>
<name>A0AAE1ERK7_PETCI</name>
<feature type="region of interest" description="Disordered" evidence="1">
    <location>
        <begin position="74"/>
        <end position="147"/>
    </location>
</feature>
<gene>
    <name evidence="2" type="ORF">Pcinc_033807</name>
</gene>
<evidence type="ECO:0000313" key="3">
    <source>
        <dbReference type="Proteomes" id="UP001286313"/>
    </source>
</evidence>
<comment type="caution">
    <text evidence="2">The sequence shown here is derived from an EMBL/GenBank/DDBJ whole genome shotgun (WGS) entry which is preliminary data.</text>
</comment>
<evidence type="ECO:0000313" key="2">
    <source>
        <dbReference type="EMBL" id="KAK3860126.1"/>
    </source>
</evidence>
<keyword evidence="3" id="KW-1185">Reference proteome</keyword>
<dbReference type="AlphaFoldDB" id="A0AAE1ERK7"/>
<protein>
    <submittedName>
        <fullName evidence="2">Uncharacterized protein</fullName>
    </submittedName>
</protein>
<sequence length="147" mass="16738">MYGREGGGRCMEGRKEEDVWKGGRKRMYGREGGREVYGREGGRGCIVGREEEDVWKGGRRKMYVWRGGECYGSNRKGRRGGGEGGRACRQIDNSEGGEGVEWRRVRKEKGRIIKENENDGEWGGRKREKTSEGEDEVRGEEEDEARG</sequence>
<dbReference type="Proteomes" id="UP001286313">
    <property type="component" value="Unassembled WGS sequence"/>
</dbReference>
<feature type="compositionally biased region" description="Basic and acidic residues" evidence="1">
    <location>
        <begin position="110"/>
        <end position="132"/>
    </location>
</feature>
<dbReference type="EMBL" id="JAWQEG010004814">
    <property type="protein sequence ID" value="KAK3860126.1"/>
    <property type="molecule type" value="Genomic_DNA"/>
</dbReference>
<proteinExistence type="predicted"/>
<evidence type="ECO:0000256" key="1">
    <source>
        <dbReference type="SAM" id="MobiDB-lite"/>
    </source>
</evidence>